<evidence type="ECO:0000313" key="1">
    <source>
        <dbReference type="EMBL" id="TDE43164.1"/>
    </source>
</evidence>
<accession>A0A4R5F5W6</accession>
<dbReference type="RefSeq" id="WP_131916557.1">
    <property type="nucleotide sequence ID" value="NZ_SMLG01000008.1"/>
</dbReference>
<keyword evidence="2" id="KW-1185">Reference proteome</keyword>
<sequence>MPESEEQIQIIQFKKNAVEIYLKSGKEELVKYLEEVDILRKEERVKKIEYQKNHNAENGKVFVHCPKCGYRFHFFNITDGKITGGISGASAGAILGAKIGIAMGPLGAIAGTIPGAILGGIFGKNIGNNFDKPICPNCETKFQAPNNLQSYISEFEMSEIIVFYKTITVDEIIEESKISVQDTVAFRTAETNQKLDKFRNKLSGYKLEIKE</sequence>
<reference evidence="1 2" key="1">
    <citation type="submission" date="2019-03" db="EMBL/GenBank/DDBJ databases">
        <title>Novel species of Flavobacterium.</title>
        <authorList>
            <person name="Liu Q."/>
            <person name="Xin Y.-H."/>
        </authorList>
    </citation>
    <scope>NUCLEOTIDE SEQUENCE [LARGE SCALE GENOMIC DNA]</scope>
    <source>
        <strain evidence="1 2">LB3P52</strain>
    </source>
</reference>
<dbReference type="Proteomes" id="UP000294814">
    <property type="component" value="Unassembled WGS sequence"/>
</dbReference>
<dbReference type="EMBL" id="SMLG01000008">
    <property type="protein sequence ID" value="TDE43164.1"/>
    <property type="molecule type" value="Genomic_DNA"/>
</dbReference>
<dbReference type="AlphaFoldDB" id="A0A4R5F5W6"/>
<name>A0A4R5F5W6_9FLAO</name>
<evidence type="ECO:0000313" key="2">
    <source>
        <dbReference type="Proteomes" id="UP000294814"/>
    </source>
</evidence>
<comment type="caution">
    <text evidence="1">The sequence shown here is derived from an EMBL/GenBank/DDBJ whole genome shotgun (WGS) entry which is preliminary data.</text>
</comment>
<organism evidence="1 2">
    <name type="scientific">Flavobacterium rhamnosiphilum</name>
    <dbReference type="NCBI Taxonomy" id="2541724"/>
    <lineage>
        <taxon>Bacteria</taxon>
        <taxon>Pseudomonadati</taxon>
        <taxon>Bacteroidota</taxon>
        <taxon>Flavobacteriia</taxon>
        <taxon>Flavobacteriales</taxon>
        <taxon>Flavobacteriaceae</taxon>
        <taxon>Flavobacterium</taxon>
    </lineage>
</organism>
<protein>
    <recommendedName>
        <fullName evidence="3">Glycine zipper domain-containing protein</fullName>
    </recommendedName>
</protein>
<evidence type="ECO:0008006" key="3">
    <source>
        <dbReference type="Google" id="ProtNLM"/>
    </source>
</evidence>
<gene>
    <name evidence="1" type="ORF">E0I26_11145</name>
</gene>
<proteinExistence type="predicted"/>